<protein>
    <submittedName>
        <fullName evidence="10">Protein NRT1/ PTR FAMILY 8.5-like</fullName>
    </submittedName>
</protein>
<feature type="transmembrane region" description="Helical" evidence="8">
    <location>
        <begin position="374"/>
        <end position="394"/>
    </location>
</feature>
<dbReference type="Proteomes" id="UP000085678">
    <property type="component" value="Unplaced"/>
</dbReference>
<dbReference type="GeneID" id="106160525"/>
<dbReference type="Pfam" id="PF00854">
    <property type="entry name" value="PTR2"/>
    <property type="match status" value="1"/>
</dbReference>
<dbReference type="InParanoid" id="A0A1S3I2V5"/>
<evidence type="ECO:0000313" key="10">
    <source>
        <dbReference type="RefSeq" id="XP_013392600.1"/>
    </source>
</evidence>
<gene>
    <name evidence="10" type="primary">LOC106160525</name>
</gene>
<feature type="region of interest" description="Disordered" evidence="7">
    <location>
        <begin position="587"/>
        <end position="606"/>
    </location>
</feature>
<feature type="compositionally biased region" description="Acidic residues" evidence="7">
    <location>
        <begin position="63"/>
        <end position="72"/>
    </location>
</feature>
<sequence length="606" mass="68213">MYRGEPVGPLGTRYHKRPGYVGAAKLGDPREVLRTNIRTQYGALARTRLNENERRNAENVHDSDDDTDEDENEGIKRVPSNVSLASVDQQKNDPGNRGSLRSLEGLTDDELGDMRSSNLPLNPAEIRRNLSKRRAKKKTMQMTIYAIVFFNWLAYQALFVNFMDFTEDSSVVLFTDRAAGALKDSYAMLACLPREINGGDQYISVRNATFITAVCLVGDGLGVQRSILFSIGPNQRRNQQTKRDIINWTYFLVNLACLIPFLLKDVLDVVTCNKQLDTLYWCISFSPATVLLAVNLLLLTYRRKGFKKDKSKEKDKSNLVKVAQTIYSSSIRGSLTNGGSTANKRGATKPYRPLKKQEQIIEEKRNLTRSFIKLVTVLPCILLVPMVYSEAMYVFEKQAKCMTGLTIRNRMVPFGWYIQYGISVVFIPVFNCVVYPYTHKRYGPSPIARLTFGSVLFILAILVAIFVESALDEAGCGRVSAAQLIPQWTLLGFGALFIFPTGVEFAYMESPDGLKSTIVGFVWTTYGIGLIVGQAMLKFVHKKFRDEACKSKHGCSNQLPPLVALLIFLVVGHVIFIAGVYFYKQPPPRSQDRSLNQNDSRESRRR</sequence>
<comment type="similarity">
    <text evidence="2">Belongs to the major facilitator superfamily. Proton-dependent oligopeptide transporter (POT/PTR) (TC 2.A.17) family.</text>
</comment>
<evidence type="ECO:0000313" key="9">
    <source>
        <dbReference type="Proteomes" id="UP000085678"/>
    </source>
</evidence>
<dbReference type="KEGG" id="lak:106160525"/>
<dbReference type="PANTHER" id="PTHR11654">
    <property type="entry name" value="OLIGOPEPTIDE TRANSPORTER-RELATED"/>
    <property type="match status" value="1"/>
</dbReference>
<dbReference type="GO" id="GO:0015833">
    <property type="term" value="P:peptide transport"/>
    <property type="evidence" value="ECO:0007669"/>
    <property type="project" value="UniProtKB-KW"/>
</dbReference>
<dbReference type="GO" id="GO:0022857">
    <property type="term" value="F:transmembrane transporter activity"/>
    <property type="evidence" value="ECO:0007669"/>
    <property type="project" value="InterPro"/>
</dbReference>
<organism evidence="9 10">
    <name type="scientific">Lingula anatina</name>
    <name type="common">Brachiopod</name>
    <name type="synonym">Lingula unguis</name>
    <dbReference type="NCBI Taxonomy" id="7574"/>
    <lineage>
        <taxon>Eukaryota</taxon>
        <taxon>Metazoa</taxon>
        <taxon>Spiralia</taxon>
        <taxon>Lophotrochozoa</taxon>
        <taxon>Brachiopoda</taxon>
        <taxon>Linguliformea</taxon>
        <taxon>Lingulata</taxon>
        <taxon>Lingulida</taxon>
        <taxon>Linguloidea</taxon>
        <taxon>Lingulidae</taxon>
        <taxon>Lingula</taxon>
    </lineage>
</organism>
<feature type="transmembrane region" description="Helical" evidence="8">
    <location>
        <begin position="142"/>
        <end position="163"/>
    </location>
</feature>
<dbReference type="InterPro" id="IPR000109">
    <property type="entry name" value="POT_fam"/>
</dbReference>
<feature type="transmembrane region" description="Helical" evidence="8">
    <location>
        <begin position="487"/>
        <end position="506"/>
    </location>
</feature>
<evidence type="ECO:0000256" key="7">
    <source>
        <dbReference type="SAM" id="MobiDB-lite"/>
    </source>
</evidence>
<dbReference type="AlphaFoldDB" id="A0A1S3I2V5"/>
<evidence type="ECO:0000256" key="3">
    <source>
        <dbReference type="ARBA" id="ARBA00022692"/>
    </source>
</evidence>
<reference evidence="10" key="1">
    <citation type="submission" date="2025-08" db="UniProtKB">
        <authorList>
            <consortium name="RefSeq"/>
        </authorList>
    </citation>
    <scope>IDENTIFICATION</scope>
    <source>
        <tissue evidence="10">Gonads</tissue>
    </source>
</reference>
<keyword evidence="3 8" id="KW-0812">Transmembrane</keyword>
<dbReference type="InterPro" id="IPR036259">
    <property type="entry name" value="MFS_trans_sf"/>
</dbReference>
<keyword evidence="4" id="KW-0653">Protein transport</keyword>
<keyword evidence="9" id="KW-1185">Reference proteome</keyword>
<feature type="transmembrane region" description="Helical" evidence="8">
    <location>
        <begin position="278"/>
        <end position="301"/>
    </location>
</feature>
<accession>A0A1S3I2V5</accession>
<keyword evidence="5 8" id="KW-1133">Transmembrane helix</keyword>
<dbReference type="GO" id="GO:0016020">
    <property type="term" value="C:membrane"/>
    <property type="evidence" value="ECO:0007669"/>
    <property type="project" value="UniProtKB-SubCell"/>
</dbReference>
<feature type="compositionally biased region" description="Basic and acidic residues" evidence="7">
    <location>
        <begin position="48"/>
        <end position="62"/>
    </location>
</feature>
<feature type="transmembrane region" description="Helical" evidence="8">
    <location>
        <begin position="245"/>
        <end position="263"/>
    </location>
</feature>
<keyword evidence="4" id="KW-0813">Transport</keyword>
<evidence type="ECO:0000256" key="8">
    <source>
        <dbReference type="SAM" id="Phobius"/>
    </source>
</evidence>
<feature type="transmembrane region" description="Helical" evidence="8">
    <location>
        <begin position="447"/>
        <end position="467"/>
    </location>
</feature>
<evidence type="ECO:0000256" key="4">
    <source>
        <dbReference type="ARBA" id="ARBA00022856"/>
    </source>
</evidence>
<evidence type="ECO:0000256" key="5">
    <source>
        <dbReference type="ARBA" id="ARBA00022989"/>
    </source>
</evidence>
<evidence type="ECO:0000256" key="2">
    <source>
        <dbReference type="ARBA" id="ARBA00005982"/>
    </source>
</evidence>
<feature type="transmembrane region" description="Helical" evidence="8">
    <location>
        <begin position="562"/>
        <end position="583"/>
    </location>
</feature>
<dbReference type="OrthoDB" id="8904098at2759"/>
<proteinExistence type="inferred from homology"/>
<evidence type="ECO:0000256" key="6">
    <source>
        <dbReference type="ARBA" id="ARBA00023136"/>
    </source>
</evidence>
<feature type="transmembrane region" description="Helical" evidence="8">
    <location>
        <begin position="414"/>
        <end position="435"/>
    </location>
</feature>
<feature type="transmembrane region" description="Helical" evidence="8">
    <location>
        <begin position="518"/>
        <end position="537"/>
    </location>
</feature>
<dbReference type="SUPFAM" id="SSF103473">
    <property type="entry name" value="MFS general substrate transporter"/>
    <property type="match status" value="1"/>
</dbReference>
<name>A0A1S3I2V5_LINAN</name>
<keyword evidence="4" id="KW-0571">Peptide transport</keyword>
<dbReference type="RefSeq" id="XP_013392600.1">
    <property type="nucleotide sequence ID" value="XM_013537146.1"/>
</dbReference>
<evidence type="ECO:0000256" key="1">
    <source>
        <dbReference type="ARBA" id="ARBA00004141"/>
    </source>
</evidence>
<feature type="compositionally biased region" description="Polar residues" evidence="7">
    <location>
        <begin position="80"/>
        <end position="93"/>
    </location>
</feature>
<feature type="region of interest" description="Disordered" evidence="7">
    <location>
        <begin position="48"/>
        <end position="124"/>
    </location>
</feature>
<feature type="transmembrane region" description="Helical" evidence="8">
    <location>
        <begin position="203"/>
        <end position="224"/>
    </location>
</feature>
<comment type="subcellular location">
    <subcellularLocation>
        <location evidence="1">Membrane</location>
        <topology evidence="1">Multi-pass membrane protein</topology>
    </subcellularLocation>
</comment>
<keyword evidence="6 8" id="KW-0472">Membrane</keyword>
<dbReference type="Gene3D" id="1.20.1250.20">
    <property type="entry name" value="MFS general substrate transporter like domains"/>
    <property type="match status" value="1"/>
</dbReference>